<organism evidence="2 3">
    <name type="scientific">Puccinia graminis f. sp. tritici</name>
    <dbReference type="NCBI Taxonomy" id="56615"/>
    <lineage>
        <taxon>Eukaryota</taxon>
        <taxon>Fungi</taxon>
        <taxon>Dikarya</taxon>
        <taxon>Basidiomycota</taxon>
        <taxon>Pucciniomycotina</taxon>
        <taxon>Pucciniomycetes</taxon>
        <taxon>Pucciniales</taxon>
        <taxon>Pucciniaceae</taxon>
        <taxon>Puccinia</taxon>
    </lineage>
</organism>
<feature type="region of interest" description="Disordered" evidence="1">
    <location>
        <begin position="60"/>
        <end position="82"/>
    </location>
</feature>
<evidence type="ECO:0000313" key="3">
    <source>
        <dbReference type="Proteomes" id="UP000325313"/>
    </source>
</evidence>
<accession>A0A5B0QRU2</accession>
<evidence type="ECO:0000313" key="2">
    <source>
        <dbReference type="EMBL" id="KAA1115981.1"/>
    </source>
</evidence>
<sequence>MDETCRQPRLEISKYEEICQFLPLDQPLDFSDSNLVVSTIFPTIFLAISPNSYQAHYPRSRPLRLSPSLNNSSPPDFSDSAW</sequence>
<dbReference type="Proteomes" id="UP000325313">
    <property type="component" value="Unassembled WGS sequence"/>
</dbReference>
<proteinExistence type="predicted"/>
<reference evidence="2 3" key="1">
    <citation type="submission" date="2019-05" db="EMBL/GenBank/DDBJ databases">
        <title>Emergence of the Ug99 lineage of the wheat stem rust pathogen through somatic hybridization.</title>
        <authorList>
            <person name="Li F."/>
            <person name="Upadhyaya N.M."/>
            <person name="Sperschneider J."/>
            <person name="Matny O."/>
            <person name="Nguyen-Phuc H."/>
            <person name="Mago R."/>
            <person name="Raley C."/>
            <person name="Miller M.E."/>
            <person name="Silverstein K.A.T."/>
            <person name="Henningsen E."/>
            <person name="Hirsch C.D."/>
            <person name="Visser B."/>
            <person name="Pretorius Z.A."/>
            <person name="Steffenson B.J."/>
            <person name="Schwessinger B."/>
            <person name="Dodds P.N."/>
            <person name="Figueroa M."/>
        </authorList>
    </citation>
    <scope>NUCLEOTIDE SEQUENCE [LARGE SCALE GENOMIC DNA]</scope>
    <source>
        <strain evidence="2 3">Ug99</strain>
    </source>
</reference>
<dbReference type="EMBL" id="VDEP01000271">
    <property type="protein sequence ID" value="KAA1115981.1"/>
    <property type="molecule type" value="Genomic_DNA"/>
</dbReference>
<name>A0A5B0QRU2_PUCGR</name>
<protein>
    <submittedName>
        <fullName evidence="2">Uncharacterized protein</fullName>
    </submittedName>
</protein>
<feature type="compositionally biased region" description="Low complexity" evidence="1">
    <location>
        <begin position="63"/>
        <end position="75"/>
    </location>
</feature>
<comment type="caution">
    <text evidence="2">The sequence shown here is derived from an EMBL/GenBank/DDBJ whole genome shotgun (WGS) entry which is preliminary data.</text>
</comment>
<evidence type="ECO:0000256" key="1">
    <source>
        <dbReference type="SAM" id="MobiDB-lite"/>
    </source>
</evidence>
<gene>
    <name evidence="2" type="ORF">PGTUg99_028494</name>
</gene>
<dbReference type="AlphaFoldDB" id="A0A5B0QRU2"/>